<proteinExistence type="predicted"/>
<sequence length="154" mass="17444">MAMRASAMLYEVGASSRIKLDCWHGQTRGERGREGERGRDARDEFLHARNGVFRCSLLSQTMILRWTGHESCGLFLGFLVGHVSRGVYVQARGPASLVSLLFAFLCKTCTVRHKILCLWMYAPLFFGPWLSTRPASWRIVAFLRIDIHVRSASP</sequence>
<protein>
    <submittedName>
        <fullName evidence="1">Uncharacterized protein</fullName>
    </submittedName>
</protein>
<dbReference type="AlphaFoldDB" id="A0A136J6U2"/>
<keyword evidence="2" id="KW-1185">Reference proteome</keyword>
<dbReference type="InParanoid" id="A0A136J6U2"/>
<accession>A0A136J6U2</accession>
<gene>
    <name evidence="1" type="ORF">Micbo1qcDRAFT_51732</name>
</gene>
<dbReference type="EMBL" id="KQ964248">
    <property type="protein sequence ID" value="KXJ92883.1"/>
    <property type="molecule type" value="Genomic_DNA"/>
</dbReference>
<dbReference type="Proteomes" id="UP000070501">
    <property type="component" value="Unassembled WGS sequence"/>
</dbReference>
<evidence type="ECO:0000313" key="2">
    <source>
        <dbReference type="Proteomes" id="UP000070501"/>
    </source>
</evidence>
<organism evidence="1 2">
    <name type="scientific">Microdochium bolleyi</name>
    <dbReference type="NCBI Taxonomy" id="196109"/>
    <lineage>
        <taxon>Eukaryota</taxon>
        <taxon>Fungi</taxon>
        <taxon>Dikarya</taxon>
        <taxon>Ascomycota</taxon>
        <taxon>Pezizomycotina</taxon>
        <taxon>Sordariomycetes</taxon>
        <taxon>Xylariomycetidae</taxon>
        <taxon>Xylariales</taxon>
        <taxon>Microdochiaceae</taxon>
        <taxon>Microdochium</taxon>
    </lineage>
</organism>
<reference evidence="2" key="1">
    <citation type="submission" date="2016-02" db="EMBL/GenBank/DDBJ databases">
        <title>Draft genome sequence of Microdochium bolleyi, a fungal endophyte of beachgrass.</title>
        <authorList>
            <consortium name="DOE Joint Genome Institute"/>
            <person name="David A.S."/>
            <person name="May G."/>
            <person name="Haridas S."/>
            <person name="Lim J."/>
            <person name="Wang M."/>
            <person name="Labutti K."/>
            <person name="Lipzen A."/>
            <person name="Barry K."/>
            <person name="Grigoriev I.V."/>
        </authorList>
    </citation>
    <scope>NUCLEOTIDE SEQUENCE [LARGE SCALE GENOMIC DNA]</scope>
    <source>
        <strain evidence="2">J235TASD1</strain>
    </source>
</reference>
<name>A0A136J6U2_9PEZI</name>
<evidence type="ECO:0000313" key="1">
    <source>
        <dbReference type="EMBL" id="KXJ92883.1"/>
    </source>
</evidence>